<keyword evidence="2" id="KW-1185">Reference proteome</keyword>
<evidence type="ECO:0000313" key="1">
    <source>
        <dbReference type="EMBL" id="BBE41683.1"/>
    </source>
</evidence>
<sequence>MLKKYGREVLRRAIAEHWRPEDTLRSRFNFLRSGGGREGRGLTEFE</sequence>
<organism evidence="1 2">
    <name type="scientific">Conexivisphaera calida</name>
    <dbReference type="NCBI Taxonomy" id="1874277"/>
    <lineage>
        <taxon>Archaea</taxon>
        <taxon>Nitrososphaerota</taxon>
        <taxon>Conexivisphaeria</taxon>
        <taxon>Conexivisphaerales</taxon>
        <taxon>Conexivisphaeraceae</taxon>
        <taxon>Conexivisphaera</taxon>
    </lineage>
</organism>
<dbReference type="RefSeq" id="WP_174447997.1">
    <property type="nucleotide sequence ID" value="NZ_AP018732.1"/>
</dbReference>
<dbReference type="AlphaFoldDB" id="A0A4P2VE56"/>
<protein>
    <submittedName>
        <fullName evidence="1">Uncharacterized protein</fullName>
    </submittedName>
</protein>
<dbReference type="EMBL" id="AP018732">
    <property type="protein sequence ID" value="BBE41683.1"/>
    <property type="molecule type" value="Genomic_DNA"/>
</dbReference>
<evidence type="ECO:0000313" key="2">
    <source>
        <dbReference type="Proteomes" id="UP000509448"/>
    </source>
</evidence>
<dbReference type="KEGG" id="ccai:NAS2_0290"/>
<proteinExistence type="predicted"/>
<dbReference type="Proteomes" id="UP000509448">
    <property type="component" value="Chromosome"/>
</dbReference>
<dbReference type="GeneID" id="55584107"/>
<reference evidence="1 2" key="1">
    <citation type="journal article" date="2019" name="ISME J.">
        <title>Isolation and characterization of a thermophilic sulfur- and iron-reducing thaumarchaeote from a terrestrial acidic hot spring.</title>
        <authorList>
            <person name="Kato S."/>
            <person name="Itoh T."/>
            <person name="Yuki M."/>
            <person name="Nagamori M."/>
            <person name="Ohnishi M."/>
            <person name="Uematsu K."/>
            <person name="Suzuki K."/>
            <person name="Takashina T."/>
            <person name="Ohkuma M."/>
        </authorList>
    </citation>
    <scope>NUCLEOTIDE SEQUENCE [LARGE SCALE GENOMIC DNA]</scope>
    <source>
        <strain evidence="1 2">NAS-02</strain>
    </source>
</reference>
<gene>
    <name evidence="1" type="ORF">NAS2_0290</name>
</gene>
<accession>A0A4P2VE56</accession>
<name>A0A4P2VE56_9ARCH</name>